<feature type="domain" description="Cation/H+ exchanger transmembrane" evidence="6">
    <location>
        <begin position="118"/>
        <end position="399"/>
    </location>
</feature>
<protein>
    <recommendedName>
        <fullName evidence="6">Cation/H+ exchanger transmembrane domain-containing protein</fullName>
    </recommendedName>
</protein>
<dbReference type="Pfam" id="PF00999">
    <property type="entry name" value="Na_H_Exchanger"/>
    <property type="match status" value="1"/>
</dbReference>
<dbReference type="GO" id="GO:1902600">
    <property type="term" value="P:proton transmembrane transport"/>
    <property type="evidence" value="ECO:0007669"/>
    <property type="project" value="InterPro"/>
</dbReference>
<dbReference type="PANTHER" id="PTHR46157">
    <property type="entry name" value="K(+) EFFLUX ANTIPORTER 3, CHLOROPLASTIC"/>
    <property type="match status" value="1"/>
</dbReference>
<evidence type="ECO:0000256" key="5">
    <source>
        <dbReference type="SAM" id="Phobius"/>
    </source>
</evidence>
<dbReference type="Gene3D" id="1.20.1530.20">
    <property type="match status" value="1"/>
</dbReference>
<evidence type="ECO:0000313" key="7">
    <source>
        <dbReference type="EMBL" id="CAD8825364.1"/>
    </source>
</evidence>
<feature type="transmembrane region" description="Helical" evidence="5">
    <location>
        <begin position="229"/>
        <end position="249"/>
    </location>
</feature>
<gene>
    <name evidence="7" type="ORF">TOLI1172_LOCUS9763</name>
</gene>
<evidence type="ECO:0000256" key="1">
    <source>
        <dbReference type="ARBA" id="ARBA00004141"/>
    </source>
</evidence>
<evidence type="ECO:0000256" key="2">
    <source>
        <dbReference type="ARBA" id="ARBA00022692"/>
    </source>
</evidence>
<keyword evidence="3 5" id="KW-1133">Transmembrane helix</keyword>
<proteinExistence type="predicted"/>
<evidence type="ECO:0000256" key="3">
    <source>
        <dbReference type="ARBA" id="ARBA00022989"/>
    </source>
</evidence>
<feature type="transmembrane region" description="Helical" evidence="5">
    <location>
        <begin position="130"/>
        <end position="150"/>
    </location>
</feature>
<organism evidence="7">
    <name type="scientific">Timspurckia oligopyrenoides</name>
    <dbReference type="NCBI Taxonomy" id="708627"/>
    <lineage>
        <taxon>Eukaryota</taxon>
        <taxon>Rhodophyta</taxon>
        <taxon>Bangiophyceae</taxon>
        <taxon>Porphyridiales</taxon>
        <taxon>Porphyridiaceae</taxon>
        <taxon>Timspurckia</taxon>
    </lineage>
</organism>
<sequence>MVFERRNILSHFNSMKNSHSFMTTPISRASSILGYITPSVSISSSHTHSNQICSHAKHKLHTSAFILHHKTQFIQKPNHVQSQRSSKSNQLRKCGVSSLKSMDSGVLTAVQDTLEILIATVIVIPIFRRFALSPVLGFLLAGVVLGPHGLRIVKDVEDITELADFGVLFLLFEMGLELSLDRLRKLRKYAFGLGTLQVVLTCAILGLGASAMGAIGMGASAMGASGPESFVIGSALSLSSSAFVISLLAERGERQQRFGTAACGVLLFQDIAVVPLLALVPLLVLVPLLSTTGWVGAAQIQQLAQTLGITLVKALSAITVMVVLGSFLLKVVYKFVADSKNPEAFTSLVLLTVLGTAWFTDEFGLSMTLGAFLAGVLLAETDYRSQIIVDNEPFRGLLRLLQNNSLH</sequence>
<comment type="subcellular location">
    <subcellularLocation>
        <location evidence="1">Membrane</location>
        <topology evidence="1">Multi-pass membrane protein</topology>
    </subcellularLocation>
</comment>
<dbReference type="AlphaFoldDB" id="A0A7S0ZLB0"/>
<dbReference type="PANTHER" id="PTHR46157:SF4">
    <property type="entry name" value="K(+) EFFLUX ANTIPORTER 3, CHLOROPLASTIC"/>
    <property type="match status" value="1"/>
</dbReference>
<dbReference type="GO" id="GO:0016020">
    <property type="term" value="C:membrane"/>
    <property type="evidence" value="ECO:0007669"/>
    <property type="project" value="UniProtKB-SubCell"/>
</dbReference>
<evidence type="ECO:0000256" key="4">
    <source>
        <dbReference type="ARBA" id="ARBA00023136"/>
    </source>
</evidence>
<dbReference type="GO" id="GO:0015297">
    <property type="term" value="F:antiporter activity"/>
    <property type="evidence" value="ECO:0007669"/>
    <property type="project" value="InterPro"/>
</dbReference>
<accession>A0A7S0ZLB0</accession>
<feature type="transmembrane region" description="Helical" evidence="5">
    <location>
        <begin position="309"/>
        <end position="332"/>
    </location>
</feature>
<keyword evidence="4 5" id="KW-0472">Membrane</keyword>
<reference evidence="7" key="1">
    <citation type="submission" date="2021-01" db="EMBL/GenBank/DDBJ databases">
        <authorList>
            <person name="Corre E."/>
            <person name="Pelletier E."/>
            <person name="Niang G."/>
            <person name="Scheremetjew M."/>
            <person name="Finn R."/>
            <person name="Kale V."/>
            <person name="Holt S."/>
            <person name="Cochrane G."/>
            <person name="Meng A."/>
            <person name="Brown T."/>
            <person name="Cohen L."/>
        </authorList>
    </citation>
    <scope>NUCLEOTIDE SEQUENCE</scope>
    <source>
        <strain evidence="7">CCMP3278</strain>
    </source>
</reference>
<feature type="transmembrane region" description="Helical" evidence="5">
    <location>
        <begin position="261"/>
        <end position="289"/>
    </location>
</feature>
<feature type="transmembrane region" description="Helical" evidence="5">
    <location>
        <begin position="162"/>
        <end position="180"/>
    </location>
</feature>
<dbReference type="InterPro" id="IPR006153">
    <property type="entry name" value="Cation/H_exchanger_TM"/>
</dbReference>
<dbReference type="EMBL" id="HBFP01013505">
    <property type="protein sequence ID" value="CAD8825364.1"/>
    <property type="molecule type" value="Transcribed_RNA"/>
</dbReference>
<name>A0A7S0ZLB0_9RHOD</name>
<dbReference type="InterPro" id="IPR038770">
    <property type="entry name" value="Na+/solute_symporter_sf"/>
</dbReference>
<feature type="transmembrane region" description="Helical" evidence="5">
    <location>
        <begin position="192"/>
        <end position="217"/>
    </location>
</feature>
<keyword evidence="2 5" id="KW-0812">Transmembrane</keyword>
<evidence type="ECO:0000259" key="6">
    <source>
        <dbReference type="Pfam" id="PF00999"/>
    </source>
</evidence>